<evidence type="ECO:0000256" key="5">
    <source>
        <dbReference type="ARBA" id="ARBA00022729"/>
    </source>
</evidence>
<keyword evidence="5" id="KW-0732">Signal</keyword>
<evidence type="ECO:0000256" key="15">
    <source>
        <dbReference type="PROSITE-ProRule" id="PRU00276"/>
    </source>
</evidence>
<dbReference type="Pfam" id="PF19236">
    <property type="entry name" value="ADAMTS_CR_3"/>
    <property type="match status" value="1"/>
</dbReference>
<keyword evidence="13" id="KW-0106">Calcium</keyword>
<feature type="disulfide bond" evidence="14">
    <location>
        <begin position="382"/>
        <end position="407"/>
    </location>
</feature>
<dbReference type="GO" id="GO:0006508">
    <property type="term" value="P:proteolysis"/>
    <property type="evidence" value="ECO:0007669"/>
    <property type="project" value="UniProtKB-KW"/>
</dbReference>
<evidence type="ECO:0000256" key="2">
    <source>
        <dbReference type="ARBA" id="ARBA00022525"/>
    </source>
</evidence>
<dbReference type="PROSITE" id="PS50092">
    <property type="entry name" value="TSP1"/>
    <property type="match status" value="3"/>
</dbReference>
<feature type="binding site" evidence="13">
    <location>
        <position position="348"/>
    </location>
    <ligand>
        <name>Ca(2+)</name>
        <dbReference type="ChEBI" id="CHEBI:29108"/>
        <label>2</label>
    </ligand>
</feature>
<dbReference type="EMBL" id="SRMA01027074">
    <property type="protein sequence ID" value="TRY60194.1"/>
    <property type="molecule type" value="Genomic_DNA"/>
</dbReference>
<evidence type="ECO:0000256" key="9">
    <source>
        <dbReference type="ARBA" id="ARBA00023049"/>
    </source>
</evidence>
<evidence type="ECO:0000256" key="12">
    <source>
        <dbReference type="PIRSR" id="PIRSR613273-1"/>
    </source>
</evidence>
<accession>A0A553N430</accession>
<dbReference type="PANTHER" id="PTHR13723">
    <property type="entry name" value="ADAMTS A DISINTEGRIN AND METALLOPROTEASE WITH THROMBOSPONDIN MOTIFS PROTEASE"/>
    <property type="match status" value="1"/>
</dbReference>
<dbReference type="STRING" id="623744.A0A553N430"/>
<dbReference type="Gene3D" id="2.20.100.10">
    <property type="entry name" value="Thrombospondin type-1 (TSP1) repeat"/>
    <property type="match status" value="3"/>
</dbReference>
<dbReference type="SMART" id="SM00209">
    <property type="entry name" value="TSP1"/>
    <property type="match status" value="4"/>
</dbReference>
<feature type="binding site" evidence="13 15">
    <location>
        <position position="299"/>
    </location>
    <ligand>
        <name>Zn(2+)</name>
        <dbReference type="ChEBI" id="CHEBI:29105"/>
        <note>catalytic</note>
    </ligand>
</feature>
<dbReference type="InterPro" id="IPR045371">
    <property type="entry name" value="ADAMTS_CR_3"/>
</dbReference>
<dbReference type="PANTHER" id="PTHR13723:SF20">
    <property type="entry name" value="A DISINTEGRIN AND METALLOPROTEINASE WITH THROMBOSPONDIN MOTIFS 13"/>
    <property type="match status" value="1"/>
</dbReference>
<dbReference type="SUPFAM" id="SSF82895">
    <property type="entry name" value="TSP-1 type 1 repeat"/>
    <property type="match status" value="3"/>
</dbReference>
<keyword evidence="11" id="KW-0325">Glycoprotein</keyword>
<dbReference type="GO" id="GO:0031012">
    <property type="term" value="C:extracellular matrix"/>
    <property type="evidence" value="ECO:0007669"/>
    <property type="project" value="TreeGrafter"/>
</dbReference>
<dbReference type="Proteomes" id="UP000316079">
    <property type="component" value="Unassembled WGS sequence"/>
</dbReference>
<feature type="disulfide bond" evidence="14">
    <location>
        <begin position="267"/>
        <end position="345"/>
    </location>
</feature>
<keyword evidence="2" id="KW-0964">Secreted</keyword>
<dbReference type="InterPro" id="IPR050439">
    <property type="entry name" value="ADAMTS_ADAMTS-like"/>
</dbReference>
<evidence type="ECO:0000313" key="19">
    <source>
        <dbReference type="Proteomes" id="UP000316079"/>
    </source>
</evidence>
<dbReference type="InterPro" id="IPR041645">
    <property type="entry name" value="ADAMTS_CR_2"/>
</dbReference>
<dbReference type="Pfam" id="PF17771">
    <property type="entry name" value="ADAMTS_CR_2"/>
    <property type="match status" value="1"/>
</dbReference>
<dbReference type="InterPro" id="IPR001590">
    <property type="entry name" value="Peptidase_M12B"/>
</dbReference>
<dbReference type="PROSITE" id="PS50215">
    <property type="entry name" value="ADAM_MEPRO"/>
    <property type="match status" value="1"/>
</dbReference>
<evidence type="ECO:0000256" key="7">
    <source>
        <dbReference type="ARBA" id="ARBA00022801"/>
    </source>
</evidence>
<dbReference type="InterPro" id="IPR010294">
    <property type="entry name" value="ADAMTS_spacer1"/>
</dbReference>
<dbReference type="Gene3D" id="2.60.120.830">
    <property type="match status" value="1"/>
</dbReference>
<dbReference type="Pfam" id="PF01421">
    <property type="entry name" value="Reprolysin"/>
    <property type="match status" value="1"/>
</dbReference>
<protein>
    <recommendedName>
        <fullName evidence="17">Peptidase M12B domain-containing protein</fullName>
    </recommendedName>
</protein>
<dbReference type="GO" id="GO:0046872">
    <property type="term" value="F:metal ion binding"/>
    <property type="evidence" value="ECO:0007669"/>
    <property type="project" value="UniProtKB-KW"/>
</dbReference>
<feature type="binding site" evidence="13 15">
    <location>
        <position position="293"/>
    </location>
    <ligand>
        <name>Zn(2+)</name>
        <dbReference type="ChEBI" id="CHEBI:29105"/>
        <note>catalytic</note>
    </ligand>
</feature>
<feature type="binding site" evidence="13 15">
    <location>
        <position position="289"/>
    </location>
    <ligand>
        <name>Zn(2+)</name>
        <dbReference type="ChEBI" id="CHEBI:29105"/>
        <note>catalytic</note>
    </ligand>
</feature>
<keyword evidence="10 14" id="KW-1015">Disulfide bond</keyword>
<feature type="region of interest" description="Disordered" evidence="16">
    <location>
        <begin position="1101"/>
        <end position="1123"/>
    </location>
</feature>
<feature type="non-terminal residue" evidence="18">
    <location>
        <position position="1123"/>
    </location>
</feature>
<evidence type="ECO:0000256" key="14">
    <source>
        <dbReference type="PIRSR" id="PIRSR613273-3"/>
    </source>
</evidence>
<evidence type="ECO:0000256" key="3">
    <source>
        <dbReference type="ARBA" id="ARBA00022670"/>
    </source>
</evidence>
<dbReference type="GO" id="GO:0004222">
    <property type="term" value="F:metalloendopeptidase activity"/>
    <property type="evidence" value="ECO:0007669"/>
    <property type="project" value="InterPro"/>
</dbReference>
<dbReference type="Pfam" id="PF19030">
    <property type="entry name" value="TSP1_ADAMTS"/>
    <property type="match status" value="4"/>
</dbReference>
<keyword evidence="4 13" id="KW-0479">Metal-binding</keyword>
<dbReference type="InterPro" id="IPR000884">
    <property type="entry name" value="TSP1_rpt"/>
</dbReference>
<feature type="disulfide bond" evidence="14">
    <location>
        <begin position="306"/>
        <end position="329"/>
    </location>
</feature>
<feature type="active site" evidence="12 15">
    <location>
        <position position="290"/>
    </location>
</feature>
<comment type="caution">
    <text evidence="18">The sequence shown here is derived from an EMBL/GenBank/DDBJ whole genome shotgun (WGS) entry which is preliminary data.</text>
</comment>
<feature type="domain" description="Peptidase M12B" evidence="17">
    <location>
        <begin position="208"/>
        <end position="350"/>
    </location>
</feature>
<keyword evidence="19" id="KW-1185">Reference proteome</keyword>
<feature type="binding site" evidence="13">
    <location>
        <position position="231"/>
    </location>
    <ligand>
        <name>Ca(2+)</name>
        <dbReference type="ChEBI" id="CHEBI:29108"/>
        <label>2</label>
    </ligand>
</feature>
<evidence type="ECO:0000256" key="8">
    <source>
        <dbReference type="ARBA" id="ARBA00022833"/>
    </source>
</evidence>
<feature type="disulfide bond" evidence="14">
    <location>
        <begin position="371"/>
        <end position="397"/>
    </location>
</feature>
<sequence>MYSAEDSLKPQDLFYYFETISTKSVPHFEVVWVNCSRTELLKGPWRCFFQSEGEIFELVQRQDKHAVPCPKHIEMEINSTVSLVKKMEDICCEQLKLLRPAHTRTLLPQGLIQLGERRLYIRPVLSKHTDHLRDLTSGISPGIPHLLVTQQLPVQTRQKQPKSQFRLRRTSLGLKITYLELAVVVGPDVYDFHRQDTERYVLTNLNIITANITSSLKSVCEWAQKINPVDDADPLHADLLLYITRFDLVSPNGNTLLRGVTQLGGVCANKWNCLITEDTGFDLGITIAHEIGHSLGINHDGIDNTCSSSGFMMASEGGYNSVDLTWSQCSRSQLQSIFSSGKAECVKDVPGLSDARQDWRSSLFYGVDDQCRIAFGSSATACSFTTEDMATCRFLSCHVNPHDHSTCTRLLVPLLDGTECGPNQVTNIYNILNLHFGVLKDAVCLLRFLIQLKWFTGHGPHGRISLPVQEHVEEESPTAGEGATIPGQHLVVPSVKDRTQKQNFAIPCATTQLEFVAHQCSATDQQPLRVSAESVLRYTWIPAVGYSSGDSQCKLMCRSLKEDFMVSRGSQFIDGTRCETEEPLPHGAISACLGGRCQLFGCDGVLHSGKLEDECGVCEGNSSSCSKVSNSYSGGNAGEYVTFLTPPLNATRVRVLNTKPVFTHLAVLLNDKYVISGNGIPELSKAHPSILEQSPISYRLNLTPDNIPQTEELSISGPVTDNIQIQVFRKYGQEYGDLTSPNISYQYYSSDVDLVERAAKGRWSSVKSACSVTCGIGFQRVTLHCVDVTTLKPLEDQFCSSPPPSLNILQPCFQAECPPRWNVSEPGQCSKVCGPGEAKRKVLCVRHHNGSDFEIDQSLCPQPKPQEYVPCKVDGCPISWDKQSQAPVFNTASLLIPRSKMAPVYIWSSIAGECSKSCGNGSQQLRFPCVDRLSRLEVPEFLCDSTTKPKPSIQSCSLSECPVKTVMCVQLEEGIEKVVEEENCGLENKPPATAPCFTHVCSFHWDTDAWSECSVSCGYGIQSRSVSCMGPSNHLPVSPFLCLHLPKPITIKSCIAPDCSLPLHSTSEPNGYAQSHHRQGQGLPMKTTPGVRLSETKKISANQTTIDTTTSAMSFPTETPQNS</sequence>
<keyword evidence="7" id="KW-0378">Hydrolase</keyword>
<feature type="binding site" evidence="13">
    <location>
        <position position="348"/>
    </location>
    <ligand>
        <name>Ca(2+)</name>
        <dbReference type="ChEBI" id="CHEBI:29108"/>
        <label>1</label>
    </ligand>
</feature>
<dbReference type="FunFam" id="2.20.100.10:FF:000005">
    <property type="entry name" value="ADAM metallopeptidase with thrombospondin type 1 motif 9"/>
    <property type="match status" value="1"/>
</dbReference>
<feature type="region of interest" description="Disordered" evidence="16">
    <location>
        <begin position="1068"/>
        <end position="1089"/>
    </location>
</feature>
<dbReference type="InterPro" id="IPR036383">
    <property type="entry name" value="TSP1_rpt_sf"/>
</dbReference>
<dbReference type="SUPFAM" id="SSF55486">
    <property type="entry name" value="Metalloproteases ('zincins'), catalytic domain"/>
    <property type="match status" value="1"/>
</dbReference>
<dbReference type="AlphaFoldDB" id="A0A553N430"/>
<dbReference type="OrthoDB" id="9942326at2759"/>
<evidence type="ECO:0000313" key="18">
    <source>
        <dbReference type="EMBL" id="TRY60194.1"/>
    </source>
</evidence>
<comment type="subcellular location">
    <subcellularLocation>
        <location evidence="1">Secreted</location>
    </subcellularLocation>
</comment>
<dbReference type="PRINTS" id="PR01857">
    <property type="entry name" value="ADAMTSFAMILY"/>
</dbReference>
<evidence type="ECO:0000256" key="11">
    <source>
        <dbReference type="ARBA" id="ARBA00023180"/>
    </source>
</evidence>
<dbReference type="Gene3D" id="3.40.1620.60">
    <property type="match status" value="1"/>
</dbReference>
<proteinExistence type="predicted"/>
<dbReference type="InterPro" id="IPR024079">
    <property type="entry name" value="MetalloPept_cat_dom_sf"/>
</dbReference>
<dbReference type="InterPro" id="IPR013273">
    <property type="entry name" value="ADAMTS/ADAMTS-like"/>
</dbReference>
<evidence type="ECO:0000256" key="1">
    <source>
        <dbReference type="ARBA" id="ARBA00004613"/>
    </source>
</evidence>
<feature type="disulfide bond" evidence="14">
    <location>
        <begin position="220"/>
        <end position="273"/>
    </location>
</feature>
<feature type="binding site" evidence="13">
    <location>
        <position position="238"/>
    </location>
    <ligand>
        <name>Ca(2+)</name>
        <dbReference type="ChEBI" id="CHEBI:29108"/>
        <label>1</label>
    </ligand>
</feature>
<evidence type="ECO:0000256" key="6">
    <source>
        <dbReference type="ARBA" id="ARBA00022737"/>
    </source>
</evidence>
<keyword evidence="3" id="KW-0645">Protease</keyword>
<dbReference type="Pfam" id="PF05986">
    <property type="entry name" value="ADAMTS_spacer1"/>
    <property type="match status" value="1"/>
</dbReference>
<dbReference type="GO" id="GO:0030198">
    <property type="term" value="P:extracellular matrix organization"/>
    <property type="evidence" value="ECO:0007669"/>
    <property type="project" value="InterPro"/>
</dbReference>
<dbReference type="Gene3D" id="3.40.390.10">
    <property type="entry name" value="Collagenase (Catalytic Domain)"/>
    <property type="match status" value="1"/>
</dbReference>
<reference evidence="18 19" key="1">
    <citation type="journal article" date="2019" name="Sci. Data">
        <title>Hybrid genome assembly and annotation of Danionella translucida.</title>
        <authorList>
            <person name="Kadobianskyi M."/>
            <person name="Schulze L."/>
            <person name="Schuelke M."/>
            <person name="Judkewitz B."/>
        </authorList>
    </citation>
    <scope>NUCLEOTIDE SEQUENCE [LARGE SCALE GENOMIC DNA]</scope>
    <source>
        <strain evidence="18 19">Bolton</strain>
    </source>
</reference>
<keyword evidence="9" id="KW-0482">Metalloprotease</keyword>
<keyword evidence="6" id="KW-0677">Repeat</keyword>
<feature type="binding site" evidence="13">
    <location>
        <position position="231"/>
    </location>
    <ligand>
        <name>Ca(2+)</name>
        <dbReference type="ChEBI" id="CHEBI:29108"/>
        <label>1</label>
    </ligand>
</feature>
<keyword evidence="8 13" id="KW-0862">Zinc</keyword>
<evidence type="ECO:0000256" key="13">
    <source>
        <dbReference type="PIRSR" id="PIRSR613273-2"/>
    </source>
</evidence>
<evidence type="ECO:0000256" key="16">
    <source>
        <dbReference type="SAM" id="MobiDB-lite"/>
    </source>
</evidence>
<comment type="caution">
    <text evidence="15">Lacks conserved residue(s) required for the propagation of feature annotation.</text>
</comment>
<name>A0A553N430_9TELE</name>
<dbReference type="GO" id="GO:0005576">
    <property type="term" value="C:extracellular region"/>
    <property type="evidence" value="ECO:0007669"/>
    <property type="project" value="UniProtKB-SubCell"/>
</dbReference>
<organism evidence="18 19">
    <name type="scientific">Danionella cerebrum</name>
    <dbReference type="NCBI Taxonomy" id="2873325"/>
    <lineage>
        <taxon>Eukaryota</taxon>
        <taxon>Metazoa</taxon>
        <taxon>Chordata</taxon>
        <taxon>Craniata</taxon>
        <taxon>Vertebrata</taxon>
        <taxon>Euteleostomi</taxon>
        <taxon>Actinopterygii</taxon>
        <taxon>Neopterygii</taxon>
        <taxon>Teleostei</taxon>
        <taxon>Ostariophysi</taxon>
        <taxon>Cypriniformes</taxon>
        <taxon>Danionidae</taxon>
        <taxon>Danioninae</taxon>
        <taxon>Danionella</taxon>
    </lineage>
</organism>
<gene>
    <name evidence="18" type="ORF">DNTS_003804</name>
</gene>
<comment type="cofactor">
    <cofactor evidence="13">
        <name>Zn(2+)</name>
        <dbReference type="ChEBI" id="CHEBI:29105"/>
    </cofactor>
    <text evidence="13">Binds 1 zinc ion per subunit.</text>
</comment>
<evidence type="ECO:0000259" key="17">
    <source>
        <dbReference type="PROSITE" id="PS50215"/>
    </source>
</evidence>
<evidence type="ECO:0000256" key="4">
    <source>
        <dbReference type="ARBA" id="ARBA00022723"/>
    </source>
</evidence>
<feature type="binding site" evidence="13">
    <location>
        <position position="345"/>
    </location>
    <ligand>
        <name>Ca(2+)</name>
        <dbReference type="ChEBI" id="CHEBI:29108"/>
        <label>1</label>
    </ligand>
</feature>
<evidence type="ECO:0000256" key="10">
    <source>
        <dbReference type="ARBA" id="ARBA00023157"/>
    </source>
</evidence>